<dbReference type="PANTHER" id="PTHR28630">
    <property type="match status" value="1"/>
</dbReference>
<gene>
    <name evidence="1" type="ORF">B0H16DRAFT_1689159</name>
</gene>
<comment type="caution">
    <text evidence="1">The sequence shown here is derived from an EMBL/GenBank/DDBJ whole genome shotgun (WGS) entry which is preliminary data.</text>
</comment>
<organism evidence="1 2">
    <name type="scientific">Mycena metata</name>
    <dbReference type="NCBI Taxonomy" id="1033252"/>
    <lineage>
        <taxon>Eukaryota</taxon>
        <taxon>Fungi</taxon>
        <taxon>Dikarya</taxon>
        <taxon>Basidiomycota</taxon>
        <taxon>Agaricomycotina</taxon>
        <taxon>Agaricomycetes</taxon>
        <taxon>Agaricomycetidae</taxon>
        <taxon>Agaricales</taxon>
        <taxon>Marasmiineae</taxon>
        <taxon>Mycenaceae</taxon>
        <taxon>Mycena</taxon>
    </lineage>
</organism>
<accession>A0AAD7J9V1</accession>
<sequence>MSLAHDALPEASVLEQAFKCEIEDASGAKVQFGSLFAEQKTVVVFVRACHAHQSQYVSQLATVPKAALEAASTKLVVIGCGDYRVIEHYKDLTEFHGSIYADSSLQLYQLFGMISNLAVTPSDQEKPSYITRSRLAGAWAGWKNGPMKGQSPQ</sequence>
<keyword evidence="2" id="KW-1185">Reference proteome</keyword>
<evidence type="ECO:0000313" key="1">
    <source>
        <dbReference type="EMBL" id="KAJ7759224.1"/>
    </source>
</evidence>
<name>A0AAD7J9V1_9AGAR</name>
<dbReference type="AlphaFoldDB" id="A0AAD7J9V1"/>
<reference evidence="1" key="1">
    <citation type="submission" date="2023-03" db="EMBL/GenBank/DDBJ databases">
        <title>Massive genome expansion in bonnet fungi (Mycena s.s.) driven by repeated elements and novel gene families across ecological guilds.</title>
        <authorList>
            <consortium name="Lawrence Berkeley National Laboratory"/>
            <person name="Harder C.B."/>
            <person name="Miyauchi S."/>
            <person name="Viragh M."/>
            <person name="Kuo A."/>
            <person name="Thoen E."/>
            <person name="Andreopoulos B."/>
            <person name="Lu D."/>
            <person name="Skrede I."/>
            <person name="Drula E."/>
            <person name="Henrissat B."/>
            <person name="Morin E."/>
            <person name="Kohler A."/>
            <person name="Barry K."/>
            <person name="LaButti K."/>
            <person name="Morin E."/>
            <person name="Salamov A."/>
            <person name="Lipzen A."/>
            <person name="Mereny Z."/>
            <person name="Hegedus B."/>
            <person name="Baldrian P."/>
            <person name="Stursova M."/>
            <person name="Weitz H."/>
            <person name="Taylor A."/>
            <person name="Grigoriev I.V."/>
            <person name="Nagy L.G."/>
            <person name="Martin F."/>
            <person name="Kauserud H."/>
        </authorList>
    </citation>
    <scope>NUCLEOTIDE SEQUENCE</scope>
    <source>
        <strain evidence="1">CBHHK182m</strain>
    </source>
</reference>
<evidence type="ECO:0000313" key="2">
    <source>
        <dbReference type="Proteomes" id="UP001215598"/>
    </source>
</evidence>
<dbReference type="Proteomes" id="UP001215598">
    <property type="component" value="Unassembled WGS sequence"/>
</dbReference>
<dbReference type="EMBL" id="JARKIB010000040">
    <property type="protein sequence ID" value="KAJ7759224.1"/>
    <property type="molecule type" value="Genomic_DNA"/>
</dbReference>
<dbReference type="Pfam" id="PF13911">
    <property type="entry name" value="AhpC-TSA_2"/>
    <property type="match status" value="1"/>
</dbReference>
<dbReference type="PANTHER" id="PTHR28630:SF3">
    <property type="entry name" value="PEROXIREDOXIN-LIKE 2C"/>
    <property type="match status" value="1"/>
</dbReference>
<proteinExistence type="predicted"/>
<protein>
    <submittedName>
        <fullName evidence="1">Uncharacterized protein</fullName>
    </submittedName>
</protein>
<dbReference type="InterPro" id="IPR032801">
    <property type="entry name" value="PXL2A/B/C"/>
</dbReference>